<dbReference type="SUPFAM" id="SSF54695">
    <property type="entry name" value="POZ domain"/>
    <property type="match status" value="1"/>
</dbReference>
<dbReference type="InterPro" id="IPR011333">
    <property type="entry name" value="SKP1/BTB/POZ_sf"/>
</dbReference>
<evidence type="ECO:0000313" key="3">
    <source>
        <dbReference type="Proteomes" id="UP000828390"/>
    </source>
</evidence>
<feature type="domain" description="BTB" evidence="1">
    <location>
        <begin position="25"/>
        <end position="93"/>
    </location>
</feature>
<keyword evidence="3" id="KW-1185">Reference proteome</keyword>
<dbReference type="Pfam" id="PF07707">
    <property type="entry name" value="BACK"/>
    <property type="match status" value="1"/>
</dbReference>
<dbReference type="Pfam" id="PF00651">
    <property type="entry name" value="BTB"/>
    <property type="match status" value="1"/>
</dbReference>
<dbReference type="SMART" id="SM00875">
    <property type="entry name" value="BACK"/>
    <property type="match status" value="1"/>
</dbReference>
<dbReference type="Proteomes" id="UP000828390">
    <property type="component" value="Unassembled WGS sequence"/>
</dbReference>
<evidence type="ECO:0000259" key="1">
    <source>
        <dbReference type="PROSITE" id="PS50097"/>
    </source>
</evidence>
<dbReference type="PANTHER" id="PTHR45774">
    <property type="entry name" value="BTB/POZ DOMAIN-CONTAINING"/>
    <property type="match status" value="1"/>
</dbReference>
<dbReference type="PANTHER" id="PTHR45774:SF3">
    <property type="entry name" value="BTB (POZ) DOMAIN-CONTAINING 2B-RELATED"/>
    <property type="match status" value="1"/>
</dbReference>
<protein>
    <recommendedName>
        <fullName evidence="1">BTB domain-containing protein</fullName>
    </recommendedName>
</protein>
<dbReference type="InterPro" id="IPR000210">
    <property type="entry name" value="BTB/POZ_dom"/>
</dbReference>
<dbReference type="PROSITE" id="PS50097">
    <property type="entry name" value="BTB"/>
    <property type="match status" value="1"/>
</dbReference>
<dbReference type="SMART" id="SM00225">
    <property type="entry name" value="BTB"/>
    <property type="match status" value="1"/>
</dbReference>
<dbReference type="EMBL" id="JAIWYP010000007">
    <property type="protein sequence ID" value="KAH3792651.1"/>
    <property type="molecule type" value="Genomic_DNA"/>
</dbReference>
<organism evidence="2 3">
    <name type="scientific">Dreissena polymorpha</name>
    <name type="common">Zebra mussel</name>
    <name type="synonym">Mytilus polymorpha</name>
    <dbReference type="NCBI Taxonomy" id="45954"/>
    <lineage>
        <taxon>Eukaryota</taxon>
        <taxon>Metazoa</taxon>
        <taxon>Spiralia</taxon>
        <taxon>Lophotrochozoa</taxon>
        <taxon>Mollusca</taxon>
        <taxon>Bivalvia</taxon>
        <taxon>Autobranchia</taxon>
        <taxon>Heteroconchia</taxon>
        <taxon>Euheterodonta</taxon>
        <taxon>Imparidentia</taxon>
        <taxon>Neoheterodontei</taxon>
        <taxon>Myida</taxon>
        <taxon>Dreissenoidea</taxon>
        <taxon>Dreissenidae</taxon>
        <taxon>Dreissena</taxon>
    </lineage>
</organism>
<sequence length="348" mass="39505">MATTWQYSQSFADTNLQMFDNNILCDVTLMTGHDQQPIQCHKFILASRSPVFHAMFCGPLAESSGIVSIPDIESPTMDIFLRYMYSGKVNIDEATVLEMMYVSRKYDVSRLESQCNTFLNEIMCADNACTILDQAIIYDNFELKSKCLAIIITETESVLVSDAFKQISKAGLEELLKCDKLSACEPDLYIACKKWATLKCQDAGIEETDEAIRNELGEELIRLIRFPSMTPEQFTDIVATSTVLSKDEMLMVYRSIIKHDNVSTFKSDNRYVNFEKHPFVMFDNTLKYNGLIDKIYFFKVTKYCAISRVAISMPCTVGSVNGTLEIMVNGLVVNEQEVSLNYMKGKKH</sequence>
<comment type="caution">
    <text evidence="2">The sequence shown here is derived from an EMBL/GenBank/DDBJ whole genome shotgun (WGS) entry which is preliminary data.</text>
</comment>
<name>A0A9D4IY61_DREPO</name>
<accession>A0A9D4IY61</accession>
<evidence type="ECO:0000313" key="2">
    <source>
        <dbReference type="EMBL" id="KAH3792651.1"/>
    </source>
</evidence>
<dbReference type="AlphaFoldDB" id="A0A9D4IY61"/>
<dbReference type="Gene3D" id="3.30.710.10">
    <property type="entry name" value="Potassium Channel Kv1.1, Chain A"/>
    <property type="match status" value="1"/>
</dbReference>
<proteinExistence type="predicted"/>
<dbReference type="Gene3D" id="1.25.40.420">
    <property type="match status" value="1"/>
</dbReference>
<dbReference type="OrthoDB" id="636773at2759"/>
<gene>
    <name evidence="2" type="ORF">DPMN_146148</name>
</gene>
<reference evidence="2" key="1">
    <citation type="journal article" date="2019" name="bioRxiv">
        <title>The Genome of the Zebra Mussel, Dreissena polymorpha: A Resource for Invasive Species Research.</title>
        <authorList>
            <person name="McCartney M.A."/>
            <person name="Auch B."/>
            <person name="Kono T."/>
            <person name="Mallez S."/>
            <person name="Zhang Y."/>
            <person name="Obille A."/>
            <person name="Becker A."/>
            <person name="Abrahante J.E."/>
            <person name="Garbe J."/>
            <person name="Badalamenti J.P."/>
            <person name="Herman A."/>
            <person name="Mangelson H."/>
            <person name="Liachko I."/>
            <person name="Sullivan S."/>
            <person name="Sone E.D."/>
            <person name="Koren S."/>
            <person name="Silverstein K.A.T."/>
            <person name="Beckman K.B."/>
            <person name="Gohl D.M."/>
        </authorList>
    </citation>
    <scope>NUCLEOTIDE SEQUENCE</scope>
    <source>
        <strain evidence="2">Duluth1</strain>
        <tissue evidence="2">Whole animal</tissue>
    </source>
</reference>
<dbReference type="InterPro" id="IPR011705">
    <property type="entry name" value="BACK"/>
</dbReference>
<reference evidence="2" key="2">
    <citation type="submission" date="2020-11" db="EMBL/GenBank/DDBJ databases">
        <authorList>
            <person name="McCartney M.A."/>
            <person name="Auch B."/>
            <person name="Kono T."/>
            <person name="Mallez S."/>
            <person name="Becker A."/>
            <person name="Gohl D.M."/>
            <person name="Silverstein K.A.T."/>
            <person name="Koren S."/>
            <person name="Bechman K.B."/>
            <person name="Herman A."/>
            <person name="Abrahante J.E."/>
            <person name="Garbe J."/>
        </authorList>
    </citation>
    <scope>NUCLEOTIDE SEQUENCE</scope>
    <source>
        <strain evidence="2">Duluth1</strain>
        <tissue evidence="2">Whole animal</tissue>
    </source>
</reference>